<dbReference type="CDD" id="cd00671">
    <property type="entry name" value="ArgRS_core"/>
    <property type="match status" value="1"/>
</dbReference>
<reference evidence="15 16" key="1">
    <citation type="submission" date="2019-03" db="EMBL/GenBank/DDBJ databases">
        <title>Genomic Encyclopedia of Type Strains, Phase IV (KMG-IV): sequencing the most valuable type-strain genomes for metagenomic binning, comparative biology and taxonomic classification.</title>
        <authorList>
            <person name="Goeker M."/>
        </authorList>
    </citation>
    <scope>NUCLEOTIDE SEQUENCE [LARGE SCALE GENOMIC DNA]</scope>
    <source>
        <strain evidence="15 16">DSM 25894</strain>
    </source>
</reference>
<dbReference type="CDD" id="cd07956">
    <property type="entry name" value="Anticodon_Ia_Arg"/>
    <property type="match status" value="1"/>
</dbReference>
<evidence type="ECO:0000256" key="9">
    <source>
        <dbReference type="ARBA" id="ARBA00023146"/>
    </source>
</evidence>
<dbReference type="SUPFAM" id="SSF55190">
    <property type="entry name" value="Arginyl-tRNA synthetase (ArgRS), N-terminal 'additional' domain"/>
    <property type="match status" value="1"/>
</dbReference>
<comment type="subcellular location">
    <subcellularLocation>
        <location evidence="1 11">Cytoplasm</location>
    </subcellularLocation>
</comment>
<dbReference type="InterPro" id="IPR005148">
    <property type="entry name" value="Arg-tRNA-synth_N"/>
</dbReference>
<dbReference type="InterPro" id="IPR014729">
    <property type="entry name" value="Rossmann-like_a/b/a_fold"/>
</dbReference>
<comment type="caution">
    <text evidence="15">The sequence shown here is derived from an EMBL/GenBank/DDBJ whole genome shotgun (WGS) entry which is preliminary data.</text>
</comment>
<dbReference type="EC" id="6.1.1.19" evidence="11"/>
<evidence type="ECO:0000256" key="4">
    <source>
        <dbReference type="ARBA" id="ARBA00022490"/>
    </source>
</evidence>
<dbReference type="EMBL" id="SMAN01000029">
    <property type="protein sequence ID" value="TCT17539.1"/>
    <property type="molecule type" value="Genomic_DNA"/>
</dbReference>
<sequence>MNDQSEFASSILHAIDGKLEQNQIEKLIEKPKNPDHGDLAFPCFSLAKMERKAPHLIAQELRSNITSSLFEKVEAAGGYVNAFLNKNTVARQVLSEIIQKKSAYGTQNIGNQGVVTIDMSSPNIAKPFSMGHLRSTVIGNSLALILEKCGFQPIKINYLGDWGTQFGKLIAAYKMWGNEQQVNEDPIKELLKLYIKFHEEAETNAELDEKGRKWFKRLEDGDEEALNLWKWFKEASLNEFNRIYKLLNIEFDSYNGEAYYNEKMDDTVKLLQKKGLLTESDQALVVELSDADLPPCLIKKSDGATLYATRDLTAAIDRKQRYDFVQSLYVVGHEQSLHFQQVIGVLKKMGFSWATSMTHVPFGMVLKDGKKMSTRKGKVVLLEDVLKESIEMAYQNISVKNPDLPDKETVAKQVGVGAIIFHDLKNDRMNDMDFSLKDMLRFEGETGPYVQYTNARARSVLRKGRYTPDETFAESFACTNKEWEIITLLKEFPDVIRRAQEQLDPSQIARYAISLARSFNKYYGHVKILKQDDCIKQRLTMVHAVTIVLQESLRLLGIDAPEEM</sequence>
<evidence type="ECO:0000313" key="16">
    <source>
        <dbReference type="Proteomes" id="UP000294650"/>
    </source>
</evidence>
<dbReference type="PANTHER" id="PTHR11956:SF5">
    <property type="entry name" value="ARGININE--TRNA LIGASE, CYTOPLASMIC"/>
    <property type="match status" value="1"/>
</dbReference>
<evidence type="ECO:0000256" key="12">
    <source>
        <dbReference type="RuleBase" id="RU363038"/>
    </source>
</evidence>
<dbReference type="SUPFAM" id="SSF52374">
    <property type="entry name" value="Nucleotidylyl transferase"/>
    <property type="match status" value="1"/>
</dbReference>
<dbReference type="SMART" id="SM00836">
    <property type="entry name" value="DALR_1"/>
    <property type="match status" value="1"/>
</dbReference>
<dbReference type="Pfam" id="PF05746">
    <property type="entry name" value="DALR_1"/>
    <property type="match status" value="1"/>
</dbReference>
<evidence type="ECO:0000256" key="2">
    <source>
        <dbReference type="ARBA" id="ARBA00005594"/>
    </source>
</evidence>
<dbReference type="PRINTS" id="PR01038">
    <property type="entry name" value="TRNASYNTHARG"/>
</dbReference>
<evidence type="ECO:0000256" key="5">
    <source>
        <dbReference type="ARBA" id="ARBA00022598"/>
    </source>
</evidence>
<evidence type="ECO:0000256" key="8">
    <source>
        <dbReference type="ARBA" id="ARBA00022917"/>
    </source>
</evidence>
<keyword evidence="8 11" id="KW-0648">Protein biosynthesis</keyword>
<comment type="subunit">
    <text evidence="3 11">Monomer.</text>
</comment>
<gene>
    <name evidence="11" type="primary">argS</name>
    <name evidence="15" type="ORF">EDD68_1298</name>
</gene>
<keyword evidence="16" id="KW-1185">Reference proteome</keyword>
<organism evidence="15 16">
    <name type="scientific">Melghiribacillus thermohalophilus</name>
    <dbReference type="NCBI Taxonomy" id="1324956"/>
    <lineage>
        <taxon>Bacteria</taxon>
        <taxon>Bacillati</taxon>
        <taxon>Bacillota</taxon>
        <taxon>Bacilli</taxon>
        <taxon>Bacillales</taxon>
        <taxon>Bacillaceae</taxon>
        <taxon>Melghiribacillus</taxon>
    </lineage>
</organism>
<feature type="domain" description="DALR anticodon binding" evidence="13">
    <location>
        <begin position="450"/>
        <end position="564"/>
    </location>
</feature>
<dbReference type="OrthoDB" id="9805987at2"/>
<dbReference type="Gene3D" id="3.40.50.620">
    <property type="entry name" value="HUPs"/>
    <property type="match status" value="1"/>
</dbReference>
<evidence type="ECO:0000256" key="3">
    <source>
        <dbReference type="ARBA" id="ARBA00011245"/>
    </source>
</evidence>
<evidence type="ECO:0000313" key="15">
    <source>
        <dbReference type="EMBL" id="TCT17539.1"/>
    </source>
</evidence>
<name>A0A4R3MPY5_9BACI</name>
<comment type="catalytic activity">
    <reaction evidence="10 11">
        <text>tRNA(Arg) + L-arginine + ATP = L-arginyl-tRNA(Arg) + AMP + diphosphate</text>
        <dbReference type="Rhea" id="RHEA:20301"/>
        <dbReference type="Rhea" id="RHEA-COMP:9658"/>
        <dbReference type="Rhea" id="RHEA-COMP:9673"/>
        <dbReference type="ChEBI" id="CHEBI:30616"/>
        <dbReference type="ChEBI" id="CHEBI:32682"/>
        <dbReference type="ChEBI" id="CHEBI:33019"/>
        <dbReference type="ChEBI" id="CHEBI:78442"/>
        <dbReference type="ChEBI" id="CHEBI:78513"/>
        <dbReference type="ChEBI" id="CHEBI:456215"/>
        <dbReference type="EC" id="6.1.1.19"/>
    </reaction>
</comment>
<dbReference type="SUPFAM" id="SSF47323">
    <property type="entry name" value="Anticodon-binding domain of a subclass of class I aminoacyl-tRNA synthetases"/>
    <property type="match status" value="1"/>
</dbReference>
<dbReference type="InterPro" id="IPR008909">
    <property type="entry name" value="DALR_anticod-bd"/>
</dbReference>
<feature type="domain" description="Arginyl tRNA synthetase N-terminal" evidence="14">
    <location>
        <begin position="5"/>
        <end position="84"/>
    </location>
</feature>
<protein>
    <recommendedName>
        <fullName evidence="11">Arginine--tRNA ligase</fullName>
        <ecNumber evidence="11">6.1.1.19</ecNumber>
    </recommendedName>
    <alternativeName>
        <fullName evidence="11">Arginyl-tRNA synthetase</fullName>
        <shortName evidence="11">ArgRS</shortName>
    </alternativeName>
</protein>
<keyword evidence="6 11" id="KW-0547">Nucleotide-binding</keyword>
<dbReference type="Pfam" id="PF03485">
    <property type="entry name" value="Arg_tRNA_synt_N"/>
    <property type="match status" value="1"/>
</dbReference>
<keyword evidence="5 11" id="KW-0436">Ligase</keyword>
<dbReference type="Gene3D" id="1.10.730.10">
    <property type="entry name" value="Isoleucyl-tRNA Synthetase, Domain 1"/>
    <property type="match status" value="1"/>
</dbReference>
<evidence type="ECO:0000256" key="7">
    <source>
        <dbReference type="ARBA" id="ARBA00022840"/>
    </source>
</evidence>
<dbReference type="Proteomes" id="UP000294650">
    <property type="component" value="Unassembled WGS sequence"/>
</dbReference>
<dbReference type="Pfam" id="PF00750">
    <property type="entry name" value="tRNA-synt_1d"/>
    <property type="match status" value="1"/>
</dbReference>
<dbReference type="AlphaFoldDB" id="A0A4R3MPY5"/>
<evidence type="ECO:0000256" key="10">
    <source>
        <dbReference type="ARBA" id="ARBA00049339"/>
    </source>
</evidence>
<dbReference type="InterPro" id="IPR036695">
    <property type="entry name" value="Arg-tRNA-synth_N_sf"/>
</dbReference>
<dbReference type="SMART" id="SM01016">
    <property type="entry name" value="Arg_tRNA_synt_N"/>
    <property type="match status" value="1"/>
</dbReference>
<dbReference type="GO" id="GO:0005524">
    <property type="term" value="F:ATP binding"/>
    <property type="evidence" value="ECO:0007669"/>
    <property type="project" value="UniProtKB-UniRule"/>
</dbReference>
<dbReference type="RefSeq" id="WP_132372991.1">
    <property type="nucleotide sequence ID" value="NZ_SMAN01000029.1"/>
</dbReference>
<keyword evidence="7 11" id="KW-0067">ATP-binding</keyword>
<dbReference type="InterPro" id="IPR009080">
    <property type="entry name" value="tRNAsynth_Ia_anticodon-bd"/>
</dbReference>
<dbReference type="HAMAP" id="MF_00123">
    <property type="entry name" value="Arg_tRNA_synth"/>
    <property type="match status" value="1"/>
</dbReference>
<evidence type="ECO:0000256" key="6">
    <source>
        <dbReference type="ARBA" id="ARBA00022741"/>
    </source>
</evidence>
<evidence type="ECO:0000259" key="14">
    <source>
        <dbReference type="SMART" id="SM01016"/>
    </source>
</evidence>
<evidence type="ECO:0000259" key="13">
    <source>
        <dbReference type="SMART" id="SM00836"/>
    </source>
</evidence>
<feature type="short sequence motif" description="'HIGH' region" evidence="11">
    <location>
        <begin position="122"/>
        <end position="132"/>
    </location>
</feature>
<keyword evidence="4 11" id="KW-0963">Cytoplasm</keyword>
<dbReference type="InterPro" id="IPR035684">
    <property type="entry name" value="ArgRS_core"/>
</dbReference>
<dbReference type="GO" id="GO:0005737">
    <property type="term" value="C:cytoplasm"/>
    <property type="evidence" value="ECO:0007669"/>
    <property type="project" value="UniProtKB-SubCell"/>
</dbReference>
<dbReference type="PANTHER" id="PTHR11956">
    <property type="entry name" value="ARGINYL-TRNA SYNTHETASE"/>
    <property type="match status" value="1"/>
</dbReference>
<dbReference type="InterPro" id="IPR001278">
    <property type="entry name" value="Arg-tRNA-ligase"/>
</dbReference>
<evidence type="ECO:0000256" key="1">
    <source>
        <dbReference type="ARBA" id="ARBA00004496"/>
    </source>
</evidence>
<dbReference type="GO" id="GO:0004814">
    <property type="term" value="F:arginine-tRNA ligase activity"/>
    <property type="evidence" value="ECO:0007669"/>
    <property type="project" value="UniProtKB-UniRule"/>
</dbReference>
<keyword evidence="9 11" id="KW-0030">Aminoacyl-tRNA synthetase</keyword>
<dbReference type="FunFam" id="1.10.730.10:FF:000006">
    <property type="entry name" value="Arginyl-tRNA synthetase 2, mitochondrial"/>
    <property type="match status" value="1"/>
</dbReference>
<comment type="similarity">
    <text evidence="2 11 12">Belongs to the class-I aminoacyl-tRNA synthetase family.</text>
</comment>
<dbReference type="Gene3D" id="3.30.1360.70">
    <property type="entry name" value="Arginyl tRNA synthetase N-terminal domain"/>
    <property type="match status" value="1"/>
</dbReference>
<accession>A0A4R3MPY5</accession>
<proteinExistence type="inferred from homology"/>
<dbReference type="FunFam" id="3.40.50.620:FF:000116">
    <property type="entry name" value="Arginine--tRNA ligase"/>
    <property type="match status" value="1"/>
</dbReference>
<evidence type="ECO:0000256" key="11">
    <source>
        <dbReference type="HAMAP-Rule" id="MF_00123"/>
    </source>
</evidence>
<dbReference type="GO" id="GO:0006420">
    <property type="term" value="P:arginyl-tRNA aminoacylation"/>
    <property type="evidence" value="ECO:0007669"/>
    <property type="project" value="UniProtKB-UniRule"/>
</dbReference>
<dbReference type="NCBIfam" id="TIGR00456">
    <property type="entry name" value="argS"/>
    <property type="match status" value="1"/>
</dbReference>